<keyword evidence="3" id="KW-1185">Reference proteome</keyword>
<dbReference type="Proteomes" id="UP001215598">
    <property type="component" value="Unassembled WGS sequence"/>
</dbReference>
<evidence type="ECO:0000313" key="2">
    <source>
        <dbReference type="EMBL" id="KAJ7749196.1"/>
    </source>
</evidence>
<dbReference type="AlphaFoldDB" id="A0AAD7IRX2"/>
<comment type="caution">
    <text evidence="2">The sequence shown here is derived from an EMBL/GenBank/DDBJ whole genome shotgun (WGS) entry which is preliminary data.</text>
</comment>
<proteinExistence type="predicted"/>
<feature type="chain" id="PRO_5041901275" evidence="1">
    <location>
        <begin position="23"/>
        <end position="150"/>
    </location>
</feature>
<reference evidence="2" key="1">
    <citation type="submission" date="2023-03" db="EMBL/GenBank/DDBJ databases">
        <title>Massive genome expansion in bonnet fungi (Mycena s.s.) driven by repeated elements and novel gene families across ecological guilds.</title>
        <authorList>
            <consortium name="Lawrence Berkeley National Laboratory"/>
            <person name="Harder C.B."/>
            <person name="Miyauchi S."/>
            <person name="Viragh M."/>
            <person name="Kuo A."/>
            <person name="Thoen E."/>
            <person name="Andreopoulos B."/>
            <person name="Lu D."/>
            <person name="Skrede I."/>
            <person name="Drula E."/>
            <person name="Henrissat B."/>
            <person name="Morin E."/>
            <person name="Kohler A."/>
            <person name="Barry K."/>
            <person name="LaButti K."/>
            <person name="Morin E."/>
            <person name="Salamov A."/>
            <person name="Lipzen A."/>
            <person name="Mereny Z."/>
            <person name="Hegedus B."/>
            <person name="Baldrian P."/>
            <person name="Stursova M."/>
            <person name="Weitz H."/>
            <person name="Taylor A."/>
            <person name="Grigoriev I.V."/>
            <person name="Nagy L.G."/>
            <person name="Martin F."/>
            <person name="Kauserud H."/>
        </authorList>
    </citation>
    <scope>NUCLEOTIDE SEQUENCE</scope>
    <source>
        <strain evidence="2">CBHHK182m</strain>
    </source>
</reference>
<dbReference type="EMBL" id="JARKIB010000070">
    <property type="protein sequence ID" value="KAJ7749196.1"/>
    <property type="molecule type" value="Genomic_DNA"/>
</dbReference>
<sequence length="150" mass="16473">MVRNFAVLCIGMLNSFQIITFAGRGCTPTGRRPGTLNDDPFAATTEDEELAWQADLSSAAHIDLAKHQQIQGVESDFGLVVQQLSENAIHGATKTPFGALQFIHQVDASSATPNSKVIKFHHEDYSLSRKQLSEPKREMFTLGEISNEIS</sequence>
<gene>
    <name evidence="2" type="ORF">B0H16DRAFT_1725234</name>
</gene>
<protein>
    <submittedName>
        <fullName evidence="2">Uncharacterized protein</fullName>
    </submittedName>
</protein>
<evidence type="ECO:0000256" key="1">
    <source>
        <dbReference type="SAM" id="SignalP"/>
    </source>
</evidence>
<accession>A0AAD7IRX2</accession>
<keyword evidence="1" id="KW-0732">Signal</keyword>
<feature type="signal peptide" evidence="1">
    <location>
        <begin position="1"/>
        <end position="22"/>
    </location>
</feature>
<organism evidence="2 3">
    <name type="scientific">Mycena metata</name>
    <dbReference type="NCBI Taxonomy" id="1033252"/>
    <lineage>
        <taxon>Eukaryota</taxon>
        <taxon>Fungi</taxon>
        <taxon>Dikarya</taxon>
        <taxon>Basidiomycota</taxon>
        <taxon>Agaricomycotina</taxon>
        <taxon>Agaricomycetes</taxon>
        <taxon>Agaricomycetidae</taxon>
        <taxon>Agaricales</taxon>
        <taxon>Marasmiineae</taxon>
        <taxon>Mycenaceae</taxon>
        <taxon>Mycena</taxon>
    </lineage>
</organism>
<evidence type="ECO:0000313" key="3">
    <source>
        <dbReference type="Proteomes" id="UP001215598"/>
    </source>
</evidence>
<name>A0AAD7IRX2_9AGAR</name>